<dbReference type="PROSITE" id="PS50883">
    <property type="entry name" value="EAL"/>
    <property type="match status" value="1"/>
</dbReference>
<evidence type="ECO:0000259" key="5">
    <source>
        <dbReference type="PROSITE" id="PS50887"/>
    </source>
</evidence>
<dbReference type="InterPro" id="IPR015943">
    <property type="entry name" value="WD40/YVTN_repeat-like_dom_sf"/>
</dbReference>
<feature type="domain" description="GGDEF" evidence="5">
    <location>
        <begin position="1100"/>
        <end position="1233"/>
    </location>
</feature>
<dbReference type="PROSITE" id="PS50113">
    <property type="entry name" value="PAC"/>
    <property type="match status" value="1"/>
</dbReference>
<dbReference type="SUPFAM" id="SSF55073">
    <property type="entry name" value="Nucleotide cyclase"/>
    <property type="match status" value="1"/>
</dbReference>
<dbReference type="Pfam" id="PF13426">
    <property type="entry name" value="PAS_9"/>
    <property type="match status" value="1"/>
</dbReference>
<evidence type="ECO:0008006" key="8">
    <source>
        <dbReference type="Google" id="ProtNLM"/>
    </source>
</evidence>
<dbReference type="SMART" id="SM00267">
    <property type="entry name" value="GGDEF"/>
    <property type="match status" value="1"/>
</dbReference>
<sequence>MSKFFFIVYMFIFVCSQHSFASQTYSEQLQRVTNNEQLSQSFIVKSLQDDMGYVWIATTEGLYRFDGYQVTPYESELGLKNNYINSIYKAIDGQILVNTQLAGSYLINPNTLQAELIYSGHLNQNQEKFSPVQAVAEQSAHFYFSIDSHIYRYGKTSKDLTLISSLPDENMFIRALSLYQNTLYIGADQGLYVYNFANNDLQQITLSDIQEVTNDSNNVKFLSIDDELGLLVGTVEGMYRIAFDEIKNINPSALTTLISDYNIWDYINTPYGEFIATESGLFEFDRKNTSISPILNFKDSNYNVTENTINDIMFDESGLLWLGSRTHGIFTWAAQTKKFKKITLPENNIVNTIYQDNSKLLWIGTDDGLVQYNLETQKSDLYLQSKDSKAVYGLSAIGDIFPAYGKGDNYLWLATFSGLDLFNKETTTFEKNKYITQYKLNTDYTFGIAQVAPDTFAYINNDNFYIFNGNTGENRVINGLKEQVSPMLAYTFHTPSEAFPGELLLSTSDTLYRYNEETATLITIFKSKTAKNNLYHTVENYYYDAKRGLLWLATTQEGLIAVNAKTYQQVHVFDKHNSLNTNSIFKLFADNKDYLWISTDNGLYQLNLDTLNITTYTIKDGLSNNHFTALAALRLHNNELAFGNRSGVLMFDPEQFDNEQRKINNNLAITNISLFSQALNYSPSKYSTDPLMLKHDDMGLTVRFSNFDYKNINKTYYKVELTGPSSLSYNDLKSNQVFFTKLQPGDYILSVSTQQRNGVITSDPIQLKFSVAYAPWQSPIAYTLYFIAIVVILFLFFWQYRSRKIAIEQAHRAAVHSKTQTELALKSNKSGVWNYSFADNSVNTDRGAELGYENLPERIDISSFFNIMHPDERRRLQSKWNTFTNQTKQKHWQATYRLRHKDGHWLWFHDLGQTIYNEDTKEPLYVSGIFTNITEQLANEQQAKILGEAFSQINDFLLILDEDLVPFSANNSFMDVFSDEGREGGVTSKLFINAIGQAKCREFATILKALKPKENWRTNTYVKTTKAEKHPIHLSATAVANEKDKVSYYVIVITDLTEQKRAENELRYLANYDALTGLPNRSLMNQKIENAITSAAKDDSQCAVIFIDLDKFKPVNDSFGHAVGDKLLCNITERVSQYLGDDATFGRQSGDEFLVLVENVTSMASLQHTLNEMSKELANKVIIEDFAINISASIGIALYPYDATSTDALIRNADIAMMHAKQAGRNGFQFFNEKMNEQIKQKLILENDLKDAARDNLFFNHYQPIVNTLDKTISGVELLMRWENQGKPVSPALFIPIAEETGLIDMLTEQALQRAITELAPLLNINPLFYISLNLSPKHILKANITQQLSSILEKAQIKPQQLRLEITENTLLEDKYKAAKQLKSLQAAGFKLFLDDFGTGYSSLTYLSQFPINVIKIDQSFVNSIGIDKGDESIIKTIYSLAENLELYCIAEGVETREQLEFLKNIGCHKLQGYYLARPMSANDLMSPECFEKIIDLI</sequence>
<dbReference type="InterPro" id="IPR011110">
    <property type="entry name" value="Reg_prop"/>
</dbReference>
<evidence type="ECO:0000259" key="4">
    <source>
        <dbReference type="PROSITE" id="PS50883"/>
    </source>
</evidence>
<dbReference type="Proteomes" id="UP001152447">
    <property type="component" value="Unassembled WGS sequence"/>
</dbReference>
<gene>
    <name evidence="6" type="ORF">PSEHALCIP103_02653</name>
</gene>
<dbReference type="Gene3D" id="3.20.20.450">
    <property type="entry name" value="EAL domain"/>
    <property type="match status" value="1"/>
</dbReference>
<dbReference type="InterPro" id="IPR035919">
    <property type="entry name" value="EAL_sf"/>
</dbReference>
<dbReference type="CDD" id="cd01948">
    <property type="entry name" value="EAL"/>
    <property type="match status" value="1"/>
</dbReference>
<dbReference type="SUPFAM" id="SSF141868">
    <property type="entry name" value="EAL domain-like"/>
    <property type="match status" value="1"/>
</dbReference>
<dbReference type="Gene3D" id="3.30.70.270">
    <property type="match status" value="1"/>
</dbReference>
<dbReference type="SUPFAM" id="SSF50998">
    <property type="entry name" value="Quinoprotein alcohol dehydrogenase-like"/>
    <property type="match status" value="1"/>
</dbReference>
<evidence type="ECO:0000256" key="2">
    <source>
        <dbReference type="SAM" id="SignalP"/>
    </source>
</evidence>
<dbReference type="InterPro" id="IPR000700">
    <property type="entry name" value="PAS-assoc_C"/>
</dbReference>
<dbReference type="InterPro" id="IPR029787">
    <property type="entry name" value="Nucleotide_cyclase"/>
</dbReference>
<reference evidence="6" key="1">
    <citation type="submission" date="2022-07" db="EMBL/GenBank/DDBJ databases">
        <authorList>
            <person name="Criscuolo A."/>
        </authorList>
    </citation>
    <scope>NUCLEOTIDE SEQUENCE</scope>
    <source>
        <strain evidence="6">CIP103197</strain>
    </source>
</reference>
<keyword evidence="1" id="KW-0812">Transmembrane</keyword>
<feature type="domain" description="PAC" evidence="3">
    <location>
        <begin position="1016"/>
        <end position="1068"/>
    </location>
</feature>
<dbReference type="InterPro" id="IPR013655">
    <property type="entry name" value="PAS_fold_3"/>
</dbReference>
<dbReference type="SMART" id="SM00086">
    <property type="entry name" value="PAC"/>
    <property type="match status" value="2"/>
</dbReference>
<keyword evidence="2" id="KW-0732">Signal</keyword>
<dbReference type="InterPro" id="IPR000014">
    <property type="entry name" value="PAS"/>
</dbReference>
<keyword evidence="1" id="KW-1133">Transmembrane helix</keyword>
<organism evidence="6 7">
    <name type="scientific">Pseudoalteromonas haloplanktis</name>
    <name type="common">Alteromonas haloplanktis</name>
    <dbReference type="NCBI Taxonomy" id="228"/>
    <lineage>
        <taxon>Bacteria</taxon>
        <taxon>Pseudomonadati</taxon>
        <taxon>Pseudomonadota</taxon>
        <taxon>Gammaproteobacteria</taxon>
        <taxon>Alteromonadales</taxon>
        <taxon>Pseudoalteromonadaceae</taxon>
        <taxon>Pseudoalteromonas</taxon>
    </lineage>
</organism>
<keyword evidence="1" id="KW-0472">Membrane</keyword>
<dbReference type="EMBL" id="CAMAPB010000041">
    <property type="protein sequence ID" value="CAH9062196.1"/>
    <property type="molecule type" value="Genomic_DNA"/>
</dbReference>
<dbReference type="Gene3D" id="2.60.40.10">
    <property type="entry name" value="Immunoglobulins"/>
    <property type="match status" value="1"/>
</dbReference>
<comment type="caution">
    <text evidence="6">The sequence shown here is derived from an EMBL/GenBank/DDBJ whole genome shotgun (WGS) entry which is preliminary data.</text>
</comment>
<dbReference type="Pfam" id="PF00990">
    <property type="entry name" value="GGDEF"/>
    <property type="match status" value="1"/>
</dbReference>
<protein>
    <recommendedName>
        <fullName evidence="8">Diguanylate phosphodiesterase</fullName>
    </recommendedName>
</protein>
<evidence type="ECO:0000256" key="1">
    <source>
        <dbReference type="SAM" id="Phobius"/>
    </source>
</evidence>
<evidence type="ECO:0000313" key="7">
    <source>
        <dbReference type="Proteomes" id="UP001152447"/>
    </source>
</evidence>
<dbReference type="Pfam" id="PF00563">
    <property type="entry name" value="EAL"/>
    <property type="match status" value="1"/>
</dbReference>
<dbReference type="InterPro" id="IPR035965">
    <property type="entry name" value="PAS-like_dom_sf"/>
</dbReference>
<feature type="domain" description="EAL" evidence="4">
    <location>
        <begin position="1242"/>
        <end position="1494"/>
    </location>
</feature>
<name>A0A9W4W1C1_PSEHA</name>
<dbReference type="Pfam" id="PF08447">
    <property type="entry name" value="PAS_3"/>
    <property type="match status" value="1"/>
</dbReference>
<dbReference type="Gene3D" id="3.30.450.20">
    <property type="entry name" value="PAS domain"/>
    <property type="match status" value="2"/>
</dbReference>
<proteinExistence type="predicted"/>
<dbReference type="InterPro" id="IPR001633">
    <property type="entry name" value="EAL_dom"/>
</dbReference>
<dbReference type="InterPro" id="IPR013783">
    <property type="entry name" value="Ig-like_fold"/>
</dbReference>
<dbReference type="InterPro" id="IPR052155">
    <property type="entry name" value="Biofilm_reg_signaling"/>
</dbReference>
<keyword evidence="7" id="KW-1185">Reference proteome</keyword>
<feature type="transmembrane region" description="Helical" evidence="1">
    <location>
        <begin position="780"/>
        <end position="798"/>
    </location>
</feature>
<dbReference type="CDD" id="cd01949">
    <property type="entry name" value="GGDEF"/>
    <property type="match status" value="1"/>
</dbReference>
<dbReference type="PANTHER" id="PTHR44757">
    <property type="entry name" value="DIGUANYLATE CYCLASE DGCP"/>
    <property type="match status" value="1"/>
</dbReference>
<dbReference type="PROSITE" id="PS50887">
    <property type="entry name" value="GGDEF"/>
    <property type="match status" value="1"/>
</dbReference>
<dbReference type="RefSeq" id="WP_262977015.1">
    <property type="nucleotide sequence ID" value="NZ_CAMAPB010000041.1"/>
</dbReference>
<dbReference type="InterPro" id="IPR000160">
    <property type="entry name" value="GGDEF_dom"/>
</dbReference>
<dbReference type="NCBIfam" id="TIGR00254">
    <property type="entry name" value="GGDEF"/>
    <property type="match status" value="1"/>
</dbReference>
<dbReference type="InterPro" id="IPR011047">
    <property type="entry name" value="Quinoprotein_ADH-like_sf"/>
</dbReference>
<dbReference type="SMART" id="SM00052">
    <property type="entry name" value="EAL"/>
    <property type="match status" value="1"/>
</dbReference>
<dbReference type="InterPro" id="IPR043128">
    <property type="entry name" value="Rev_trsase/Diguanyl_cyclase"/>
</dbReference>
<dbReference type="Gene3D" id="2.130.10.10">
    <property type="entry name" value="YVTN repeat-like/Quinoprotein amine dehydrogenase"/>
    <property type="match status" value="3"/>
</dbReference>
<dbReference type="SUPFAM" id="SSF63829">
    <property type="entry name" value="Calcium-dependent phosphotriesterase"/>
    <property type="match status" value="1"/>
</dbReference>
<dbReference type="PANTHER" id="PTHR44757:SF2">
    <property type="entry name" value="BIOFILM ARCHITECTURE MAINTENANCE PROTEIN MBAA"/>
    <property type="match status" value="1"/>
</dbReference>
<dbReference type="InterPro" id="IPR001610">
    <property type="entry name" value="PAC"/>
</dbReference>
<dbReference type="Pfam" id="PF07494">
    <property type="entry name" value="Reg_prop"/>
    <property type="match status" value="1"/>
</dbReference>
<accession>A0A9W4W1C1</accession>
<evidence type="ECO:0000259" key="3">
    <source>
        <dbReference type="PROSITE" id="PS50113"/>
    </source>
</evidence>
<evidence type="ECO:0000313" key="6">
    <source>
        <dbReference type="EMBL" id="CAH9062196.1"/>
    </source>
</evidence>
<dbReference type="CDD" id="cd00130">
    <property type="entry name" value="PAS"/>
    <property type="match status" value="1"/>
</dbReference>
<feature type="signal peptide" evidence="2">
    <location>
        <begin position="1"/>
        <end position="21"/>
    </location>
</feature>
<dbReference type="SUPFAM" id="SSF55785">
    <property type="entry name" value="PYP-like sensor domain (PAS domain)"/>
    <property type="match status" value="2"/>
</dbReference>
<feature type="chain" id="PRO_5040932329" description="Diguanylate phosphodiesterase" evidence="2">
    <location>
        <begin position="22"/>
        <end position="1499"/>
    </location>
</feature>